<accession>A0A813DS54</accession>
<gene>
    <name evidence="1" type="ORF">PGLA1383_LOCUS8123</name>
</gene>
<keyword evidence="2" id="KW-1185">Reference proteome</keyword>
<dbReference type="AlphaFoldDB" id="A0A813DS54"/>
<evidence type="ECO:0000313" key="2">
    <source>
        <dbReference type="Proteomes" id="UP000654075"/>
    </source>
</evidence>
<name>A0A813DS54_POLGL</name>
<dbReference type="OrthoDB" id="414581at2759"/>
<comment type="caution">
    <text evidence="1">The sequence shown here is derived from an EMBL/GenBank/DDBJ whole genome shotgun (WGS) entry which is preliminary data.</text>
</comment>
<evidence type="ECO:0000313" key="1">
    <source>
        <dbReference type="EMBL" id="CAE8589359.1"/>
    </source>
</evidence>
<protein>
    <submittedName>
        <fullName evidence="1">Uncharacterized protein</fullName>
    </submittedName>
</protein>
<dbReference type="EMBL" id="CAJNNV010003651">
    <property type="protein sequence ID" value="CAE8589359.1"/>
    <property type="molecule type" value="Genomic_DNA"/>
</dbReference>
<reference evidence="1" key="1">
    <citation type="submission" date="2021-02" db="EMBL/GenBank/DDBJ databases">
        <authorList>
            <person name="Dougan E. K."/>
            <person name="Rhodes N."/>
            <person name="Thang M."/>
            <person name="Chan C."/>
        </authorList>
    </citation>
    <scope>NUCLEOTIDE SEQUENCE</scope>
</reference>
<organism evidence="1 2">
    <name type="scientific">Polarella glacialis</name>
    <name type="common">Dinoflagellate</name>
    <dbReference type="NCBI Taxonomy" id="89957"/>
    <lineage>
        <taxon>Eukaryota</taxon>
        <taxon>Sar</taxon>
        <taxon>Alveolata</taxon>
        <taxon>Dinophyceae</taxon>
        <taxon>Suessiales</taxon>
        <taxon>Suessiaceae</taxon>
        <taxon>Polarella</taxon>
    </lineage>
</organism>
<proteinExistence type="predicted"/>
<sequence>MLHMACMPRASRPRTLLAIGGLLSQIASTDFLQQAWPGRAVDPLLASEQDALRALFRWHAPSGTLDEWGMKGFLDVQRRADGLPEVPLAFARSFLYQFQGRTDGSEDSFVQFYIDRFWDRKNFFNRWKLCCFQVLSSLATNPTFCQAIINLREDQLGLVCGSLDDLRHTPVELAMMEENAWLDSLEQQAPPQPPLGGFARMTGADSIGGGRAPLQKQLKGACQMQTALSCSLPDGPLAPADGGPGTWVPGAKGIQKPPTSSGRLAVLVTGLRERFYPLSTLRHVVRPAVRAGYQVDYHAMLDWERAVMQNQWGQVVHWKQGKAVEQVNSWGQAKELSKRTMGNPAFANASKEEFLDYVSRHARHYGVSKVRVRLMHPALAEDSLEAVDQRYFGEGSRYHPNFRKSRLRYKNVELLWNLTREFLRDEGGRMAEYSHVLWVRDDVHFVGDVHLRLFPEPWTVYSTPMAFPCARQEHQLGDVSDRVLLVGGRAADSFLRLHSIHRDLPSIDLDNARHPENFLYAVAKVLGLPWEVVAQDWLPSYISVHYRAAGPTTEAINNNNNLSGSAGPPTAAFCLRGLNRHLLMEPRGPCIHPAKVPYDSCPFA</sequence>
<dbReference type="Proteomes" id="UP000654075">
    <property type="component" value="Unassembled WGS sequence"/>
</dbReference>